<sequence>MVARGRPSTSTGNPSASCASTCGVPITSCASRAQAKASSLVPRAPPSTATDDGPAVSIASRSTCAAALSATFQLVATSPSSVRIIGSVSRCSLLTASKPKRPRSQSQLQFTGSLSTPW</sequence>
<name>A0A6J6GFN4_9ZZZZ</name>
<gene>
    <name evidence="2" type="ORF">UFOPK1493_04198</name>
</gene>
<feature type="region of interest" description="Disordered" evidence="1">
    <location>
        <begin position="96"/>
        <end position="118"/>
    </location>
</feature>
<protein>
    <submittedName>
        <fullName evidence="2">Unannotated protein</fullName>
    </submittedName>
</protein>
<evidence type="ECO:0000256" key="1">
    <source>
        <dbReference type="SAM" id="MobiDB-lite"/>
    </source>
</evidence>
<feature type="region of interest" description="Disordered" evidence="1">
    <location>
        <begin position="1"/>
        <end position="20"/>
    </location>
</feature>
<organism evidence="2">
    <name type="scientific">freshwater metagenome</name>
    <dbReference type="NCBI Taxonomy" id="449393"/>
    <lineage>
        <taxon>unclassified sequences</taxon>
        <taxon>metagenomes</taxon>
        <taxon>ecological metagenomes</taxon>
    </lineage>
</organism>
<feature type="compositionally biased region" description="Polar residues" evidence="1">
    <location>
        <begin position="7"/>
        <end position="20"/>
    </location>
</feature>
<proteinExistence type="predicted"/>
<accession>A0A6J6GFN4</accession>
<feature type="compositionally biased region" description="Polar residues" evidence="1">
    <location>
        <begin position="104"/>
        <end position="118"/>
    </location>
</feature>
<reference evidence="2" key="1">
    <citation type="submission" date="2020-05" db="EMBL/GenBank/DDBJ databases">
        <authorList>
            <person name="Chiriac C."/>
            <person name="Salcher M."/>
            <person name="Ghai R."/>
            <person name="Kavagutti S V."/>
        </authorList>
    </citation>
    <scope>NUCLEOTIDE SEQUENCE</scope>
</reference>
<dbReference type="EMBL" id="CAEZSR010000301">
    <property type="protein sequence ID" value="CAB4599090.1"/>
    <property type="molecule type" value="Genomic_DNA"/>
</dbReference>
<dbReference type="AlphaFoldDB" id="A0A6J6GFN4"/>
<evidence type="ECO:0000313" key="2">
    <source>
        <dbReference type="EMBL" id="CAB4599090.1"/>
    </source>
</evidence>